<reference evidence="2" key="3">
    <citation type="submission" date="2025-09" db="UniProtKB">
        <authorList>
            <consortium name="Ensembl"/>
        </authorList>
    </citation>
    <scope>IDENTIFICATION</scope>
    <source>
        <strain evidence="2">Boxer</strain>
    </source>
</reference>
<protein>
    <submittedName>
        <fullName evidence="2">Uncharacterized protein</fullName>
    </submittedName>
</protein>
<proteinExistence type="predicted"/>
<feature type="compositionally biased region" description="Acidic residues" evidence="1">
    <location>
        <begin position="11"/>
        <end position="22"/>
    </location>
</feature>
<evidence type="ECO:0000256" key="1">
    <source>
        <dbReference type="SAM" id="MobiDB-lite"/>
    </source>
</evidence>
<organism evidence="2 3">
    <name type="scientific">Canis lupus familiaris</name>
    <name type="common">Dog</name>
    <name type="synonym">Canis familiaris</name>
    <dbReference type="NCBI Taxonomy" id="9615"/>
    <lineage>
        <taxon>Eukaryota</taxon>
        <taxon>Metazoa</taxon>
        <taxon>Chordata</taxon>
        <taxon>Craniata</taxon>
        <taxon>Vertebrata</taxon>
        <taxon>Euteleostomi</taxon>
        <taxon>Mammalia</taxon>
        <taxon>Eutheria</taxon>
        <taxon>Laurasiatheria</taxon>
        <taxon>Carnivora</taxon>
        <taxon>Caniformia</taxon>
        <taxon>Canidae</taxon>
        <taxon>Canis</taxon>
    </lineage>
</organism>
<keyword evidence="3" id="KW-1185">Reference proteome</keyword>
<name>A0A8I3PAU9_CANLF</name>
<dbReference type="Ensembl" id="ENSCAFT00845034591.1">
    <property type="protein sequence ID" value="ENSCAFP00845027100.1"/>
    <property type="gene ID" value="ENSCAFG00845019584.1"/>
</dbReference>
<evidence type="ECO:0000313" key="3">
    <source>
        <dbReference type="Proteomes" id="UP000805418"/>
    </source>
</evidence>
<reference evidence="2" key="2">
    <citation type="submission" date="2025-08" db="UniProtKB">
        <authorList>
            <consortium name="Ensembl"/>
        </authorList>
    </citation>
    <scope>IDENTIFICATION</scope>
    <source>
        <strain evidence="2">Boxer</strain>
    </source>
</reference>
<accession>A0A8I3PAU9</accession>
<dbReference type="AlphaFoldDB" id="A0A8I3PAU9"/>
<feature type="region of interest" description="Disordered" evidence="1">
    <location>
        <begin position="1"/>
        <end position="22"/>
    </location>
</feature>
<evidence type="ECO:0000313" key="2">
    <source>
        <dbReference type="Ensembl" id="ENSCAFP00845027100.1"/>
    </source>
</evidence>
<dbReference type="Proteomes" id="UP000805418">
    <property type="component" value="Chromosome 1"/>
</dbReference>
<sequence length="61" mass="6795">CLPTVESMGAADEEEEQREEDCPELVPIETKLREEEEKSGPGTMIPSHLSPLWLLELLCVG</sequence>
<reference evidence="2" key="1">
    <citation type="submission" date="2020-03" db="EMBL/GenBank/DDBJ databases">
        <title>Long-read based genome assembly of a Labrador retriever dog.</title>
        <authorList>
            <person name="Eory L."/>
            <person name="Zhang W."/>
            <person name="Schoenebeck J."/>
        </authorList>
    </citation>
    <scope>NUCLEOTIDE SEQUENCE [LARGE SCALE GENOMIC DNA]</scope>
    <source>
        <strain evidence="2">Labrador retriever</strain>
    </source>
</reference>